<evidence type="ECO:0000313" key="7">
    <source>
        <dbReference type="EMBL" id="KAK5101457.1"/>
    </source>
</evidence>
<evidence type="ECO:0000256" key="3">
    <source>
        <dbReference type="ARBA" id="ARBA00022989"/>
    </source>
</evidence>
<feature type="compositionally biased region" description="Low complexity" evidence="5">
    <location>
        <begin position="422"/>
        <end position="441"/>
    </location>
</feature>
<evidence type="ECO:0000256" key="1">
    <source>
        <dbReference type="ARBA" id="ARBA00004141"/>
    </source>
</evidence>
<keyword evidence="2 6" id="KW-0812">Transmembrane</keyword>
<name>A0ABR0KQ51_9EURO</name>
<protein>
    <recommendedName>
        <fullName evidence="9">Prenylated Rab acceptor 1</fullName>
    </recommendedName>
</protein>
<dbReference type="EMBL" id="JAVRRG010000004">
    <property type="protein sequence ID" value="KAK5101457.1"/>
    <property type="molecule type" value="Genomic_DNA"/>
</dbReference>
<evidence type="ECO:0000256" key="5">
    <source>
        <dbReference type="SAM" id="MobiDB-lite"/>
    </source>
</evidence>
<feature type="region of interest" description="Disordered" evidence="5">
    <location>
        <begin position="332"/>
        <end position="555"/>
    </location>
</feature>
<feature type="compositionally biased region" description="Low complexity" evidence="5">
    <location>
        <begin position="341"/>
        <end position="350"/>
    </location>
</feature>
<keyword evidence="3 6" id="KW-1133">Transmembrane helix</keyword>
<feature type="transmembrane region" description="Helical" evidence="6">
    <location>
        <begin position="124"/>
        <end position="149"/>
    </location>
</feature>
<proteinExistence type="predicted"/>
<evidence type="ECO:0000256" key="6">
    <source>
        <dbReference type="SAM" id="Phobius"/>
    </source>
</evidence>
<organism evidence="7 8">
    <name type="scientific">Lithohypha guttulata</name>
    <dbReference type="NCBI Taxonomy" id="1690604"/>
    <lineage>
        <taxon>Eukaryota</taxon>
        <taxon>Fungi</taxon>
        <taxon>Dikarya</taxon>
        <taxon>Ascomycota</taxon>
        <taxon>Pezizomycotina</taxon>
        <taxon>Eurotiomycetes</taxon>
        <taxon>Chaetothyriomycetidae</taxon>
        <taxon>Chaetothyriales</taxon>
        <taxon>Trichomeriaceae</taxon>
        <taxon>Lithohypha</taxon>
    </lineage>
</organism>
<gene>
    <name evidence="7" type="ORF">LTR24_000512</name>
</gene>
<dbReference type="Proteomes" id="UP001345013">
    <property type="component" value="Unassembled WGS sequence"/>
</dbReference>
<accession>A0ABR0KQ51</accession>
<feature type="region of interest" description="Disordered" evidence="5">
    <location>
        <begin position="567"/>
        <end position="629"/>
    </location>
</feature>
<feature type="transmembrane region" description="Helical" evidence="6">
    <location>
        <begin position="72"/>
        <end position="104"/>
    </location>
</feature>
<evidence type="ECO:0000313" key="8">
    <source>
        <dbReference type="Proteomes" id="UP001345013"/>
    </source>
</evidence>
<comment type="subcellular location">
    <subcellularLocation>
        <location evidence="1">Membrane</location>
        <topology evidence="1">Multi-pass membrane protein</topology>
    </subcellularLocation>
</comment>
<dbReference type="Pfam" id="PF03208">
    <property type="entry name" value="PRA1"/>
    <property type="match status" value="1"/>
</dbReference>
<feature type="compositionally biased region" description="Low complexity" evidence="5">
    <location>
        <begin position="607"/>
        <end position="629"/>
    </location>
</feature>
<sequence length="629" mass="70019">MSRLNIPIDMLTSRLNLGERFEGVKSQSLAQRFSNLKPIGEFFDFKRLSKPRDFVDIQARVNYNLGYFSSNYAVVFVMLSIYALLTNTWLLFDIVFVTASMWIVGRLGGSDLQIGTFRASTSQLYTGIACISIPIAIFAGPIGTFLWLIGASGTDRDFFFRGGGLGGRPRTPYDVPRWGRPPGARLGRNRGGYGAHQSWNGNGIDDERFQELGTEDEDGFLRPDRRYAYDDDPRFHSDELLFDGLDYSNGRYMRRRRSDDPYYDGLEFSESEDYYAGYPLRREGSQHNMHIEKEEDLAARALERVARARALGKTNIKLSQPEIDVLERLERSKVQQRVSQPPAKSSPASKKAGKQKTIEAGKKKRSDSPKARPVEGRARNRSNASSRSARDDRDELVSYPLPQDPDYGYISRATDPRAVPYQGSPLRPGGSRSNSSSNVRQVGGGSPMYAPYYQGQRYVSMPEGPYHRRGESNQGRLRADSALSGSRSRSGSNANIRDIPLDQLPNPTQAGRVPRFDPLDPRYASPGRRVVSGPYAGYGPPPPQPGTSRRQSEDMFLQDDTEVLGYMVSGSSRSNSDSDGSYYDRPVEVNVQEKPGTKTGYAIKTRSAAAASGSKSASKSNAKASIRRR</sequence>
<feature type="compositionally biased region" description="Basic and acidic residues" evidence="5">
    <location>
        <begin position="356"/>
        <end position="378"/>
    </location>
</feature>
<reference evidence="7 8" key="1">
    <citation type="submission" date="2023-08" db="EMBL/GenBank/DDBJ databases">
        <title>Black Yeasts Isolated from many extreme environments.</title>
        <authorList>
            <person name="Coleine C."/>
            <person name="Stajich J.E."/>
            <person name="Selbmann L."/>
        </authorList>
    </citation>
    <scope>NUCLEOTIDE SEQUENCE [LARGE SCALE GENOMIC DNA]</scope>
    <source>
        <strain evidence="7 8">CCFEE 5885</strain>
    </source>
</reference>
<evidence type="ECO:0000256" key="4">
    <source>
        <dbReference type="ARBA" id="ARBA00023136"/>
    </source>
</evidence>
<dbReference type="InterPro" id="IPR004895">
    <property type="entry name" value="Prenylated_rab_accept_PRA1"/>
</dbReference>
<dbReference type="PANTHER" id="PTHR19317:SF0">
    <property type="entry name" value="PRENYLATED RAB ACCEPTOR PROTEIN 1"/>
    <property type="match status" value="1"/>
</dbReference>
<keyword evidence="4 6" id="KW-0472">Membrane</keyword>
<evidence type="ECO:0000256" key="2">
    <source>
        <dbReference type="ARBA" id="ARBA00022692"/>
    </source>
</evidence>
<feature type="compositionally biased region" description="Low complexity" evidence="5">
    <location>
        <begin position="480"/>
        <end position="492"/>
    </location>
</feature>
<dbReference type="PANTHER" id="PTHR19317">
    <property type="entry name" value="PRENYLATED RAB ACCEPTOR 1-RELATED"/>
    <property type="match status" value="1"/>
</dbReference>
<evidence type="ECO:0008006" key="9">
    <source>
        <dbReference type="Google" id="ProtNLM"/>
    </source>
</evidence>
<feature type="compositionally biased region" description="Low complexity" evidence="5">
    <location>
        <begin position="569"/>
        <end position="584"/>
    </location>
</feature>
<keyword evidence="8" id="KW-1185">Reference proteome</keyword>
<comment type="caution">
    <text evidence="7">The sequence shown here is derived from an EMBL/GenBank/DDBJ whole genome shotgun (WGS) entry which is preliminary data.</text>
</comment>